<dbReference type="OrthoDB" id="1355574at2"/>
<gene>
    <name evidence="1" type="ORF">SAMN02927937_01563</name>
</gene>
<evidence type="ECO:0000313" key="2">
    <source>
        <dbReference type="Proteomes" id="UP000199634"/>
    </source>
</evidence>
<protein>
    <submittedName>
        <fullName evidence="1">Uncharacterized protein</fullName>
    </submittedName>
</protein>
<proteinExistence type="predicted"/>
<keyword evidence="2" id="KW-1185">Reference proteome</keyword>
<reference evidence="1 2" key="1">
    <citation type="submission" date="2016-10" db="EMBL/GenBank/DDBJ databases">
        <authorList>
            <person name="de Groot N.N."/>
        </authorList>
    </citation>
    <scope>NUCLEOTIDE SEQUENCE [LARGE SCALE GENOMIC DNA]</scope>
    <source>
        <strain evidence="1 2">CGMCC 1.10825</strain>
    </source>
</reference>
<dbReference type="EMBL" id="FNXE01000019">
    <property type="protein sequence ID" value="SEH81047.1"/>
    <property type="molecule type" value="Genomic_DNA"/>
</dbReference>
<sequence length="251" mass="28951">MTTLQTLTIIISFGLLSCNNRTETTIKNELVKFDSVTIDTILKPKQINVVSISDTIKRFVVDDYPVTNEMLIDKTSNNSSYKKQSGQSYSYDKAWFGNDTLKQTLVFELYTDDHRMVIYHFYTNDMPTDLINRMELHIDSGEVASEKQKQQDFDGFLKQTTKISSVYFTSDKGFKLGDTKQKAIDIYGKPDKQSMNVGIEKLEWEFSGDIFYNGKTDLKEKPLAKDSFGHQIVMYFKNRELIGHILHNDIP</sequence>
<dbReference type="AlphaFoldDB" id="A0A1H6KYL3"/>
<evidence type="ECO:0000313" key="1">
    <source>
        <dbReference type="EMBL" id="SEH81047.1"/>
    </source>
</evidence>
<dbReference type="RefSeq" id="WP_091098584.1">
    <property type="nucleotide sequence ID" value="NZ_FNXE01000019.1"/>
</dbReference>
<organism evidence="1 2">
    <name type="scientific">Paenimyroides marinum</name>
    <dbReference type="NCBI Taxonomy" id="1159016"/>
    <lineage>
        <taxon>Bacteria</taxon>
        <taxon>Pseudomonadati</taxon>
        <taxon>Bacteroidota</taxon>
        <taxon>Flavobacteriia</taxon>
        <taxon>Flavobacteriales</taxon>
        <taxon>Flavobacteriaceae</taxon>
        <taxon>Paenimyroides</taxon>
    </lineage>
</organism>
<accession>A0A1H6KYL3</accession>
<name>A0A1H6KYL3_9FLAO</name>
<dbReference type="Proteomes" id="UP000199634">
    <property type="component" value="Unassembled WGS sequence"/>
</dbReference>